<feature type="region of interest" description="Disordered" evidence="1">
    <location>
        <begin position="95"/>
        <end position="148"/>
    </location>
</feature>
<feature type="region of interest" description="Disordered" evidence="1">
    <location>
        <begin position="35"/>
        <end position="62"/>
    </location>
</feature>
<evidence type="ECO:0000313" key="4">
    <source>
        <dbReference type="Proteomes" id="UP000799424"/>
    </source>
</evidence>
<protein>
    <submittedName>
        <fullName evidence="3">Uncharacterized protein</fullName>
    </submittedName>
</protein>
<accession>A0A6A6ZDH3</accession>
<sequence>MQLIQALAGAAFVAVTVSSLVDPVVDAPNAVADGGGRGRPWHHPWGAPPKGVRPHHHTWQHPSWPTTIPNGFHCHRPHRGGRPKRPVYCSYTAEATPTPTSSSSSSTASSTITSSASLSSSSSSAVSSSSSQSSPISSSSTSIQPSNVQASGMVPNLAARAEQATPTNKPSADNAKDILEAIVQLLKKDKDLKKPELAAAFSEADVDIVTRAEDVEQLAALLDQAAFSEAGLDMLIRAKDVEQLAALRDQAVEEEAKIPLKNDVVGLDEMIRQALHPKQLEEQLEKEANNASE</sequence>
<reference evidence="3" key="1">
    <citation type="journal article" date="2020" name="Stud. Mycol.">
        <title>101 Dothideomycetes genomes: a test case for predicting lifestyles and emergence of pathogens.</title>
        <authorList>
            <person name="Haridas S."/>
            <person name="Albert R."/>
            <person name="Binder M."/>
            <person name="Bloem J."/>
            <person name="Labutti K."/>
            <person name="Salamov A."/>
            <person name="Andreopoulos B."/>
            <person name="Baker S."/>
            <person name="Barry K."/>
            <person name="Bills G."/>
            <person name="Bluhm B."/>
            <person name="Cannon C."/>
            <person name="Castanera R."/>
            <person name="Culley D."/>
            <person name="Daum C."/>
            <person name="Ezra D."/>
            <person name="Gonzalez J."/>
            <person name="Henrissat B."/>
            <person name="Kuo A."/>
            <person name="Liang C."/>
            <person name="Lipzen A."/>
            <person name="Lutzoni F."/>
            <person name="Magnuson J."/>
            <person name="Mondo S."/>
            <person name="Nolan M."/>
            <person name="Ohm R."/>
            <person name="Pangilinan J."/>
            <person name="Park H.-J."/>
            <person name="Ramirez L."/>
            <person name="Alfaro M."/>
            <person name="Sun H."/>
            <person name="Tritt A."/>
            <person name="Yoshinaga Y."/>
            <person name="Zwiers L.-H."/>
            <person name="Turgeon B."/>
            <person name="Goodwin S."/>
            <person name="Spatafora J."/>
            <person name="Crous P."/>
            <person name="Grigoriev I."/>
        </authorList>
    </citation>
    <scope>NUCLEOTIDE SEQUENCE</scope>
    <source>
        <strain evidence="3">CBS 113818</strain>
    </source>
</reference>
<name>A0A6A6ZDH3_9PLEO</name>
<evidence type="ECO:0000256" key="2">
    <source>
        <dbReference type="SAM" id="SignalP"/>
    </source>
</evidence>
<keyword evidence="4" id="KW-1185">Reference proteome</keyword>
<feature type="compositionally biased region" description="Low complexity" evidence="1">
    <location>
        <begin position="95"/>
        <end position="146"/>
    </location>
</feature>
<evidence type="ECO:0000313" key="3">
    <source>
        <dbReference type="EMBL" id="KAF2819046.1"/>
    </source>
</evidence>
<dbReference type="AlphaFoldDB" id="A0A6A6ZDH3"/>
<dbReference type="Proteomes" id="UP000799424">
    <property type="component" value="Unassembled WGS sequence"/>
</dbReference>
<proteinExistence type="predicted"/>
<feature type="chain" id="PRO_5025456788" evidence="2">
    <location>
        <begin position="19"/>
        <end position="293"/>
    </location>
</feature>
<organism evidence="3 4">
    <name type="scientific">Ophiobolus disseminans</name>
    <dbReference type="NCBI Taxonomy" id="1469910"/>
    <lineage>
        <taxon>Eukaryota</taxon>
        <taxon>Fungi</taxon>
        <taxon>Dikarya</taxon>
        <taxon>Ascomycota</taxon>
        <taxon>Pezizomycotina</taxon>
        <taxon>Dothideomycetes</taxon>
        <taxon>Pleosporomycetidae</taxon>
        <taxon>Pleosporales</taxon>
        <taxon>Pleosporineae</taxon>
        <taxon>Phaeosphaeriaceae</taxon>
        <taxon>Ophiobolus</taxon>
    </lineage>
</organism>
<dbReference type="EMBL" id="MU006247">
    <property type="protein sequence ID" value="KAF2819046.1"/>
    <property type="molecule type" value="Genomic_DNA"/>
</dbReference>
<gene>
    <name evidence="3" type="ORF">CC86DRAFT_150310</name>
</gene>
<keyword evidence="2" id="KW-0732">Signal</keyword>
<feature type="signal peptide" evidence="2">
    <location>
        <begin position="1"/>
        <end position="18"/>
    </location>
</feature>
<evidence type="ECO:0000256" key="1">
    <source>
        <dbReference type="SAM" id="MobiDB-lite"/>
    </source>
</evidence>